<keyword evidence="1" id="KW-0472">Membrane</keyword>
<name>A0A922L5K7_DERFA</name>
<evidence type="ECO:0000256" key="1">
    <source>
        <dbReference type="SAM" id="Phobius"/>
    </source>
</evidence>
<dbReference type="Proteomes" id="UP000790347">
    <property type="component" value="Unassembled WGS sequence"/>
</dbReference>
<sequence>MMATLLVVTFIIGFVIIRLLSKTNGQKNDDNNNQQQQNDCDSQLKFIHLDYLPTRNFSLCPYELNGGKKKSKSIVIIFAWLFAQDRHLNKYRKLYLELGYNVLTIRTGLIQLLFPPFGTQQIMAQLIQFMRMNQDQYDTYISHAFSVGVYVMGECLVLLNGQSNQDVRNIFQQRMKGVIIDSAVDVNEGPIGLAKATTSNTLLQIVIIVLIRLYYIINYPLATRHYLESSKQIHINPIDCPSLAFISKDDPMVNYDDHIKTFEKHRNNGLIAMIKSWDQSPHVAHYVKYPDEYRSTLIKFLDQIMSNDDDDVLIN</sequence>
<keyword evidence="2" id="KW-0732">Signal</keyword>
<dbReference type="Pfam" id="PF05705">
    <property type="entry name" value="DUF829"/>
    <property type="match status" value="1"/>
</dbReference>
<dbReference type="InterPro" id="IPR008547">
    <property type="entry name" value="DUF829_TMEM53"/>
</dbReference>
<feature type="signal peptide" evidence="2">
    <location>
        <begin position="1"/>
        <end position="25"/>
    </location>
</feature>
<accession>A0A922L5K7</accession>
<dbReference type="GO" id="GO:0017171">
    <property type="term" value="F:serine hydrolase activity"/>
    <property type="evidence" value="ECO:0007669"/>
    <property type="project" value="TreeGrafter"/>
</dbReference>
<keyword evidence="1" id="KW-0812">Transmembrane</keyword>
<feature type="transmembrane region" description="Helical" evidence="1">
    <location>
        <begin position="202"/>
        <end position="221"/>
    </location>
</feature>
<dbReference type="InterPro" id="IPR029058">
    <property type="entry name" value="AB_hydrolase_fold"/>
</dbReference>
<reference evidence="3" key="2">
    <citation type="journal article" date="2022" name="Res Sq">
        <title>Comparative Genomics Reveals Insights into the Divergent Evolution of Astigmatic Mites and Household Pest Adaptations.</title>
        <authorList>
            <person name="Xiong Q."/>
            <person name="Wan A.T.-Y."/>
            <person name="Liu X.-Y."/>
            <person name="Fung C.S.-H."/>
            <person name="Xiao X."/>
            <person name="Malainual N."/>
            <person name="Hou J."/>
            <person name="Wang L."/>
            <person name="Wang M."/>
            <person name="Yang K."/>
            <person name="Cui Y."/>
            <person name="Leung E."/>
            <person name="Nong W."/>
            <person name="Shin S.-K."/>
            <person name="Au S."/>
            <person name="Jeong K.Y."/>
            <person name="Chew F.T."/>
            <person name="Hui J."/>
            <person name="Leung T.F."/>
            <person name="Tungtrongchitr A."/>
            <person name="Zhong N."/>
            <person name="Liu Z."/>
            <person name="Tsui S."/>
        </authorList>
    </citation>
    <scope>NUCLEOTIDE SEQUENCE</scope>
    <source>
        <strain evidence="3">Derf</strain>
        <tissue evidence="3">Whole organism</tissue>
    </source>
</reference>
<evidence type="ECO:0000313" key="3">
    <source>
        <dbReference type="EMBL" id="KAH9517930.1"/>
    </source>
</evidence>
<dbReference type="PANTHER" id="PTHR20908">
    <property type="entry name" value="LD15586P"/>
    <property type="match status" value="1"/>
</dbReference>
<organism evidence="3 4">
    <name type="scientific">Dermatophagoides farinae</name>
    <name type="common">American house dust mite</name>
    <dbReference type="NCBI Taxonomy" id="6954"/>
    <lineage>
        <taxon>Eukaryota</taxon>
        <taxon>Metazoa</taxon>
        <taxon>Ecdysozoa</taxon>
        <taxon>Arthropoda</taxon>
        <taxon>Chelicerata</taxon>
        <taxon>Arachnida</taxon>
        <taxon>Acari</taxon>
        <taxon>Acariformes</taxon>
        <taxon>Sarcoptiformes</taxon>
        <taxon>Astigmata</taxon>
        <taxon>Psoroptidia</taxon>
        <taxon>Analgoidea</taxon>
        <taxon>Pyroglyphidae</taxon>
        <taxon>Dermatophagoidinae</taxon>
        <taxon>Dermatophagoides</taxon>
    </lineage>
</organism>
<dbReference type="EMBL" id="ASGP02000003">
    <property type="protein sequence ID" value="KAH9517930.1"/>
    <property type="molecule type" value="Genomic_DNA"/>
</dbReference>
<feature type="chain" id="PRO_5036941815" description="Transmembrane protein 53-like" evidence="2">
    <location>
        <begin position="26"/>
        <end position="315"/>
    </location>
</feature>
<keyword evidence="1" id="KW-1133">Transmembrane helix</keyword>
<protein>
    <recommendedName>
        <fullName evidence="5">Transmembrane protein 53-like</fullName>
    </recommendedName>
</protein>
<dbReference type="SUPFAM" id="SSF53474">
    <property type="entry name" value="alpha/beta-Hydrolases"/>
    <property type="match status" value="1"/>
</dbReference>
<reference evidence="3" key="1">
    <citation type="submission" date="2013-05" db="EMBL/GenBank/DDBJ databases">
        <authorList>
            <person name="Yim A.K.Y."/>
            <person name="Chan T.F."/>
            <person name="Ji K.M."/>
            <person name="Liu X.Y."/>
            <person name="Zhou J.W."/>
            <person name="Li R.Q."/>
            <person name="Yang K.Y."/>
            <person name="Li J."/>
            <person name="Li M."/>
            <person name="Law P.T.W."/>
            <person name="Wu Y.L."/>
            <person name="Cai Z.L."/>
            <person name="Qin H."/>
            <person name="Bao Y."/>
            <person name="Leung R.K.K."/>
            <person name="Ng P.K.S."/>
            <person name="Zou J."/>
            <person name="Zhong X.J."/>
            <person name="Ran P.X."/>
            <person name="Zhong N.S."/>
            <person name="Liu Z.G."/>
            <person name="Tsui S.K.W."/>
        </authorList>
    </citation>
    <scope>NUCLEOTIDE SEQUENCE</scope>
    <source>
        <strain evidence="3">Derf</strain>
        <tissue evidence="3">Whole organism</tissue>
    </source>
</reference>
<dbReference type="PANTHER" id="PTHR20908:SF1">
    <property type="entry name" value="LD15586P"/>
    <property type="match status" value="1"/>
</dbReference>
<keyword evidence="4" id="KW-1185">Reference proteome</keyword>
<evidence type="ECO:0008006" key="5">
    <source>
        <dbReference type="Google" id="ProtNLM"/>
    </source>
</evidence>
<evidence type="ECO:0000313" key="4">
    <source>
        <dbReference type="Proteomes" id="UP000790347"/>
    </source>
</evidence>
<gene>
    <name evidence="3" type="ORF">DERF_008546</name>
</gene>
<dbReference type="AlphaFoldDB" id="A0A922L5K7"/>
<evidence type="ECO:0000256" key="2">
    <source>
        <dbReference type="SAM" id="SignalP"/>
    </source>
</evidence>
<proteinExistence type="predicted"/>
<comment type="caution">
    <text evidence="3">The sequence shown here is derived from an EMBL/GenBank/DDBJ whole genome shotgun (WGS) entry which is preliminary data.</text>
</comment>